<comment type="caution">
    <text evidence="1">The sequence shown here is derived from an EMBL/GenBank/DDBJ whole genome shotgun (WGS) entry which is preliminary data.</text>
</comment>
<gene>
    <name evidence="1" type="ORF">A3A93_04995</name>
</gene>
<dbReference type="Proteomes" id="UP000177141">
    <property type="component" value="Unassembled WGS sequence"/>
</dbReference>
<protein>
    <submittedName>
        <fullName evidence="1">Uncharacterized protein</fullName>
    </submittedName>
</protein>
<accession>A0A1F7J0Q1</accession>
<sequence>MSEISEAPVETQAHVNPQGHISRREFLKLTAEKGKQLMAMSLLPAIPVGEPKPPIMQKAETPFLNENDRLMDELHGQTSPCVKAMQGVSKKIKETYNLTDQLPFGHADFLPYGLMKDYAYGESKNYPIVNRRDIYRWGKNGNITPPVDQIHRSAVYIGDEPDETANSLRQIATNLVDGAMLDETYRASHVIVDPGSADSSAWMHKGILRWGTELYVIGRGPNQYETPLYGKPDFNHLVHEVVHLGVPEIKLIPIKVTYTERQVRPSVFASAPYQDIAKFYTDWYRVIGNNWHFFHTRFTGDNNTYFPHGSPDLFAEVIKKRGGKELFRMVDEMIAELGVDYVGRFGINEPIEGHLDHWPEEVTGMVSRTWNYVQNGSKSNNKPLNPEQKEKLDSAIFNATREHLLFLLAYITEEHKVEPSR</sequence>
<dbReference type="STRING" id="1802061.A3A93_04995"/>
<proteinExistence type="predicted"/>
<organism evidence="1 2">
    <name type="scientific">Candidatus Roizmanbacteria bacterium RIFCSPLOWO2_01_FULL_38_12</name>
    <dbReference type="NCBI Taxonomy" id="1802061"/>
    <lineage>
        <taxon>Bacteria</taxon>
        <taxon>Candidatus Roizmaniibacteriota</taxon>
    </lineage>
</organism>
<dbReference type="AlphaFoldDB" id="A0A1F7J0Q1"/>
<dbReference type="EMBL" id="MGAL01000004">
    <property type="protein sequence ID" value="OGK49189.1"/>
    <property type="molecule type" value="Genomic_DNA"/>
</dbReference>
<evidence type="ECO:0000313" key="1">
    <source>
        <dbReference type="EMBL" id="OGK49189.1"/>
    </source>
</evidence>
<name>A0A1F7J0Q1_9BACT</name>
<evidence type="ECO:0000313" key="2">
    <source>
        <dbReference type="Proteomes" id="UP000177141"/>
    </source>
</evidence>
<reference evidence="1 2" key="1">
    <citation type="journal article" date="2016" name="Nat. Commun.">
        <title>Thousands of microbial genomes shed light on interconnected biogeochemical processes in an aquifer system.</title>
        <authorList>
            <person name="Anantharaman K."/>
            <person name="Brown C.T."/>
            <person name="Hug L.A."/>
            <person name="Sharon I."/>
            <person name="Castelle C.J."/>
            <person name="Probst A.J."/>
            <person name="Thomas B.C."/>
            <person name="Singh A."/>
            <person name="Wilkins M.J."/>
            <person name="Karaoz U."/>
            <person name="Brodie E.L."/>
            <person name="Williams K.H."/>
            <person name="Hubbard S.S."/>
            <person name="Banfield J.F."/>
        </authorList>
    </citation>
    <scope>NUCLEOTIDE SEQUENCE [LARGE SCALE GENOMIC DNA]</scope>
</reference>